<feature type="transmembrane region" description="Helical" evidence="1">
    <location>
        <begin position="162"/>
        <end position="181"/>
    </location>
</feature>
<keyword evidence="1" id="KW-1133">Transmembrane helix</keyword>
<evidence type="ECO:0000256" key="1">
    <source>
        <dbReference type="SAM" id="Phobius"/>
    </source>
</evidence>
<sequence length="219" mass="23261">MLILMFNIILFTHITAGAIALASAGVAIFSRKGASAHRRFGRIYALAMLAVGVSAIVLGLLRFNAFLLAISLFTLYLVFTGWRAAMVRSGADGKLDRAAGLGMALIGTGMIGWGLFILSTGEFHPSIVLIVFGMIGVTLSLGDWRHWKRGPIAGTPRIARHLSRMLAGTIATLTATAVVNLGHLPSILVWLGPTVVLTPVIAWWTAKLDRSGSQRGVSG</sequence>
<feature type="transmembrane region" description="Helical" evidence="1">
    <location>
        <begin position="187"/>
        <end position="206"/>
    </location>
</feature>
<organism evidence="2 3">
    <name type="scientific">Spiribacter insolitus</name>
    <dbReference type="NCBI Taxonomy" id="3122417"/>
    <lineage>
        <taxon>Bacteria</taxon>
        <taxon>Pseudomonadati</taxon>
        <taxon>Pseudomonadota</taxon>
        <taxon>Gammaproteobacteria</taxon>
        <taxon>Chromatiales</taxon>
        <taxon>Ectothiorhodospiraceae</taxon>
        <taxon>Spiribacter</taxon>
    </lineage>
</organism>
<dbReference type="RefSeq" id="WP_367983502.1">
    <property type="nucleotide sequence ID" value="NZ_JBAKFF010000001.1"/>
</dbReference>
<feature type="transmembrane region" description="Helical" evidence="1">
    <location>
        <begin position="123"/>
        <end position="141"/>
    </location>
</feature>
<protein>
    <recommendedName>
        <fullName evidence="4">DUF2306 domain-containing protein</fullName>
    </recommendedName>
</protein>
<name>A0ABV3T687_9GAMM</name>
<accession>A0ABV3T687</accession>
<reference evidence="2 3" key="1">
    <citation type="submission" date="2024-02" db="EMBL/GenBank/DDBJ databases">
        <title>New especies of Spiribacter isolated from saline water.</title>
        <authorList>
            <person name="Leon M.J."/>
            <person name="De La Haba R."/>
            <person name="Sanchez-Porro C."/>
            <person name="Ventosa A."/>
        </authorList>
    </citation>
    <scope>NUCLEOTIDE SEQUENCE [LARGE SCALE GENOMIC DNA]</scope>
    <source>
        <strain evidence="3">ag22IC4-189</strain>
    </source>
</reference>
<proteinExistence type="predicted"/>
<feature type="transmembrane region" description="Helical" evidence="1">
    <location>
        <begin position="66"/>
        <end position="86"/>
    </location>
</feature>
<comment type="caution">
    <text evidence="2">The sequence shown here is derived from an EMBL/GenBank/DDBJ whole genome shotgun (WGS) entry which is preliminary data.</text>
</comment>
<keyword evidence="1" id="KW-0472">Membrane</keyword>
<feature type="transmembrane region" description="Helical" evidence="1">
    <location>
        <begin position="41"/>
        <end position="60"/>
    </location>
</feature>
<evidence type="ECO:0008006" key="4">
    <source>
        <dbReference type="Google" id="ProtNLM"/>
    </source>
</evidence>
<gene>
    <name evidence="2" type="ORF">V6X30_04775</name>
</gene>
<feature type="transmembrane region" description="Helical" evidence="1">
    <location>
        <begin position="98"/>
        <end position="117"/>
    </location>
</feature>
<dbReference type="Proteomes" id="UP001556637">
    <property type="component" value="Unassembled WGS sequence"/>
</dbReference>
<dbReference type="EMBL" id="JBAKFF010000001">
    <property type="protein sequence ID" value="MEX0430716.1"/>
    <property type="molecule type" value="Genomic_DNA"/>
</dbReference>
<feature type="transmembrane region" description="Helical" evidence="1">
    <location>
        <begin position="6"/>
        <end position="29"/>
    </location>
</feature>
<evidence type="ECO:0000313" key="3">
    <source>
        <dbReference type="Proteomes" id="UP001556637"/>
    </source>
</evidence>
<keyword evidence="1" id="KW-0812">Transmembrane</keyword>
<keyword evidence="3" id="KW-1185">Reference proteome</keyword>
<evidence type="ECO:0000313" key="2">
    <source>
        <dbReference type="EMBL" id="MEX0430716.1"/>
    </source>
</evidence>